<feature type="domain" description="Phosphoribosyl-dephospho-CoA transferase MdcG N-terminal" evidence="4">
    <location>
        <begin position="6"/>
        <end position="77"/>
    </location>
</feature>
<dbReference type="Pfam" id="PF10620">
    <property type="entry name" value="MdcG"/>
    <property type="match status" value="1"/>
</dbReference>
<organism evidence="5 6">
    <name type="scientific">Ignatzschineria indica</name>
    <dbReference type="NCBI Taxonomy" id="472583"/>
    <lineage>
        <taxon>Bacteria</taxon>
        <taxon>Pseudomonadati</taxon>
        <taxon>Pseudomonadota</taxon>
        <taxon>Gammaproteobacteria</taxon>
        <taxon>Cardiobacteriales</taxon>
        <taxon>Ignatzschineriaceae</taxon>
        <taxon>Ignatzschineria</taxon>
    </lineage>
</organism>
<dbReference type="AlphaFoldDB" id="A0A2U2ANN4"/>
<evidence type="ECO:0000259" key="4">
    <source>
        <dbReference type="Pfam" id="PF20866"/>
    </source>
</evidence>
<dbReference type="EMBL" id="QEWR01000002">
    <property type="protein sequence ID" value="PWD84814.1"/>
    <property type="molecule type" value="Genomic_DNA"/>
</dbReference>
<protein>
    <recommendedName>
        <fullName evidence="7">Malonate decarboxylase holo-ACP synthase</fullName>
    </recommendedName>
</protein>
<feature type="domain" description="Phosphoribosyl-dephospho-CoA transferase MdcG C-terminal" evidence="3">
    <location>
        <begin position="110"/>
        <end position="202"/>
    </location>
</feature>
<dbReference type="NCBIfam" id="NF002332">
    <property type="entry name" value="PRK01293.1"/>
    <property type="match status" value="1"/>
</dbReference>
<sequence>MAIIKPHDIVEIKKGVSIDTLFFPEWALQRWQETAYHVVRRGEVPAGKVAIGIRGKTRGERYGTAIPREWIHSVITPESLVQESVWGGWQRQKEFPQIIDSIQVLASLFSKISWGIGGSLGYELATGLPTLSARSDIDIILYPQKKFSIKSAVEWLSALQLLPQKIDVQVEGPKGAFHLEEYARGAKKILLKSASGYLLTEDVWDETSD</sequence>
<accession>A0A2U2ANN4</accession>
<dbReference type="InterPro" id="IPR048903">
    <property type="entry name" value="MdcG_N"/>
</dbReference>
<dbReference type="RefSeq" id="WP_109235943.1">
    <property type="nucleotide sequence ID" value="NZ_BMXZ01000001.1"/>
</dbReference>
<evidence type="ECO:0000256" key="2">
    <source>
        <dbReference type="ARBA" id="ARBA00022695"/>
    </source>
</evidence>
<reference evidence="5 6" key="1">
    <citation type="journal article" date="2018" name="Genome Announc.">
        <title>Ignatzschineria cameli sp. nov., isolated from necrotic foot tissue of dromedaries (Camelus dromedarius) and associated maggots (Wohlfahrtia species) in Dubai.</title>
        <authorList>
            <person name="Tsang C.C."/>
            <person name="Tang J.Y."/>
            <person name="Fong J.Y."/>
            <person name="Kinne J."/>
            <person name="Lee H.H."/>
            <person name="Joseph M."/>
            <person name="Jose S."/>
            <person name="Schuster R.K."/>
            <person name="Tang Y."/>
            <person name="Sivakumar S."/>
            <person name="Chen J.H."/>
            <person name="Teng J.L."/>
            <person name="Lau S.K."/>
            <person name="Wernery U."/>
            <person name="Woo P.C."/>
        </authorList>
    </citation>
    <scope>NUCLEOTIDE SEQUENCE [LARGE SCALE GENOMIC DNA]</scope>
    <source>
        <strain evidence="5 6">KCTC 22643</strain>
    </source>
</reference>
<dbReference type="InterPro" id="IPR017557">
    <property type="entry name" value="Holo-ACP_synthase"/>
</dbReference>
<name>A0A2U2ANN4_9GAMM</name>
<evidence type="ECO:0000313" key="6">
    <source>
        <dbReference type="Proteomes" id="UP000244948"/>
    </source>
</evidence>
<evidence type="ECO:0000259" key="3">
    <source>
        <dbReference type="Pfam" id="PF10620"/>
    </source>
</evidence>
<comment type="caution">
    <text evidence="5">The sequence shown here is derived from an EMBL/GenBank/DDBJ whole genome shotgun (WGS) entry which is preliminary data.</text>
</comment>
<dbReference type="InterPro" id="IPR049180">
    <property type="entry name" value="MdcG_C"/>
</dbReference>
<dbReference type="GO" id="GO:0016779">
    <property type="term" value="F:nucleotidyltransferase activity"/>
    <property type="evidence" value="ECO:0007669"/>
    <property type="project" value="UniProtKB-KW"/>
</dbReference>
<keyword evidence="1" id="KW-0808">Transferase</keyword>
<dbReference type="Pfam" id="PF20866">
    <property type="entry name" value="MdcG_N"/>
    <property type="match status" value="1"/>
</dbReference>
<evidence type="ECO:0000313" key="5">
    <source>
        <dbReference type="EMBL" id="PWD84814.1"/>
    </source>
</evidence>
<proteinExistence type="predicted"/>
<gene>
    <name evidence="5" type="ORF">DC082_04615</name>
</gene>
<dbReference type="NCBIfam" id="TIGR03135">
    <property type="entry name" value="malonate_mdcG"/>
    <property type="match status" value="1"/>
</dbReference>
<keyword evidence="6" id="KW-1185">Reference proteome</keyword>
<evidence type="ECO:0000256" key="1">
    <source>
        <dbReference type="ARBA" id="ARBA00022679"/>
    </source>
</evidence>
<evidence type="ECO:0008006" key="7">
    <source>
        <dbReference type="Google" id="ProtNLM"/>
    </source>
</evidence>
<dbReference type="Proteomes" id="UP000244948">
    <property type="component" value="Unassembled WGS sequence"/>
</dbReference>
<keyword evidence="2" id="KW-0548">Nucleotidyltransferase</keyword>